<dbReference type="PATRIC" id="fig|1184267.3.peg.1166"/>
<protein>
    <recommendedName>
        <fullName evidence="9">ABC transmembrane type-1 domain-containing protein</fullName>
    </recommendedName>
</protein>
<keyword evidence="4" id="KW-0997">Cell inner membrane</keyword>
<feature type="transmembrane region" description="Helical" evidence="8">
    <location>
        <begin position="322"/>
        <end position="343"/>
    </location>
</feature>
<keyword evidence="5 8" id="KW-0812">Transmembrane</keyword>
<reference evidence="10 11" key="1">
    <citation type="journal article" date="2013" name="ISME J.">
        <title>By their genes ye shall know them: genomic signatures of predatory bacteria.</title>
        <authorList>
            <person name="Pasternak Z."/>
            <person name="Pietrokovski S."/>
            <person name="Rotem O."/>
            <person name="Gophna U."/>
            <person name="Lurie-Weinberger M.N."/>
            <person name="Jurkevitch E."/>
        </authorList>
    </citation>
    <scope>NUCLEOTIDE SEQUENCE [LARGE SCALE GENOMIC DNA]</scope>
    <source>
        <strain evidence="10 11">JSS</strain>
    </source>
</reference>
<sequence>MLKIARWGLLLVALSIFLGPLFQLSLEAGDIEPEVWQHLRSFQLFQGLYETLFFSLGSAFVAFLIGTAWAIISLFLPRYSFWFSFSMALLLALPTYVMGFVALSYLDYSGPVQKFLVQLFGDIAFFEPRTRYWAALLFGITTAPYVYFSVVAGLQTQIKTFIEASSSLGSGFWRSFRRILMPSLFSWALGGSTLVALEACADFGFIDLFGVNTLSRVLYKSWGALFSFGGAARISLVLLLICILILGLSKFLSRPALQRTWSRQQNLHLLFSIPKSVHYLLLALFALGLLVFNILPIAALFFHSADLSLWKELPWMSALQSTLVIGIISSLFVGLLMGALFMLLKKAPRPMRSILNLFSLGYGLPGTLLAVAFYFFAVRTLKLEVLSTGGLLPMALLVLLYFTKFSGLMLKGLKSQELQINAELSEAASLLGPPARTWWKIELPLYSPALLLGFFLLFLEIVKELPAALMLKPLSDPSLALRIHQYAAESDWARASVFSLVLSALICFLLLIQKIVDLYRKRRLHELS</sequence>
<dbReference type="RefSeq" id="WP_015469859.1">
    <property type="nucleotide sequence ID" value="NC_020813.1"/>
</dbReference>
<dbReference type="Gene3D" id="1.10.3720.10">
    <property type="entry name" value="MetI-like"/>
    <property type="match status" value="2"/>
</dbReference>
<feature type="transmembrane region" description="Helical" evidence="8">
    <location>
        <begin position="132"/>
        <end position="154"/>
    </location>
</feature>
<dbReference type="GO" id="GO:0005886">
    <property type="term" value="C:plasma membrane"/>
    <property type="evidence" value="ECO:0007669"/>
    <property type="project" value="UniProtKB-SubCell"/>
</dbReference>
<evidence type="ECO:0000313" key="10">
    <source>
        <dbReference type="EMBL" id="AGH95369.1"/>
    </source>
</evidence>
<feature type="transmembrane region" description="Helical" evidence="8">
    <location>
        <begin position="443"/>
        <end position="462"/>
    </location>
</feature>
<keyword evidence="3" id="KW-1003">Cell membrane</keyword>
<evidence type="ECO:0000256" key="1">
    <source>
        <dbReference type="ARBA" id="ARBA00004429"/>
    </source>
</evidence>
<keyword evidence="2" id="KW-0813">Transport</keyword>
<evidence type="ECO:0000256" key="5">
    <source>
        <dbReference type="ARBA" id="ARBA00022692"/>
    </source>
</evidence>
<feature type="transmembrane region" description="Helical" evidence="8">
    <location>
        <begin position="88"/>
        <end position="106"/>
    </location>
</feature>
<feature type="transmembrane region" description="Helical" evidence="8">
    <location>
        <begin position="52"/>
        <end position="76"/>
    </location>
</feature>
<evidence type="ECO:0000259" key="9">
    <source>
        <dbReference type="PROSITE" id="PS50928"/>
    </source>
</evidence>
<dbReference type="PANTHER" id="PTHR43357:SF3">
    <property type="entry name" value="FE(3+)-TRANSPORT SYSTEM PERMEASE PROTEIN FBPB 2"/>
    <property type="match status" value="1"/>
</dbReference>
<feature type="domain" description="ABC transmembrane type-1" evidence="9">
    <location>
        <begin position="48"/>
        <end position="249"/>
    </location>
</feature>
<dbReference type="CDD" id="cd06261">
    <property type="entry name" value="TM_PBP2"/>
    <property type="match status" value="1"/>
</dbReference>
<feature type="transmembrane region" description="Helical" evidence="8">
    <location>
        <begin position="279"/>
        <end position="302"/>
    </location>
</feature>
<dbReference type="eggNOG" id="COG1178">
    <property type="taxonomic scope" value="Bacteria"/>
</dbReference>
<dbReference type="Proteomes" id="UP000012040">
    <property type="component" value="Chromosome"/>
</dbReference>
<dbReference type="STRING" id="1184267.A11Q_1153"/>
<comment type="subcellular location">
    <subcellularLocation>
        <location evidence="1">Cell inner membrane</location>
        <topology evidence="1">Multi-pass membrane protein</topology>
    </subcellularLocation>
</comment>
<keyword evidence="7 8" id="KW-0472">Membrane</keyword>
<feature type="transmembrane region" description="Helical" evidence="8">
    <location>
        <begin position="184"/>
        <end position="206"/>
    </location>
</feature>
<feature type="domain" description="ABC transmembrane type-1" evidence="9">
    <location>
        <begin position="319"/>
        <end position="513"/>
    </location>
</feature>
<evidence type="ECO:0000256" key="6">
    <source>
        <dbReference type="ARBA" id="ARBA00022989"/>
    </source>
</evidence>
<dbReference type="EMBL" id="CP003537">
    <property type="protein sequence ID" value="AGH95369.1"/>
    <property type="molecule type" value="Genomic_DNA"/>
</dbReference>
<organism evidence="10 11">
    <name type="scientific">Pseudobdellovibrio exovorus JSS</name>
    <dbReference type="NCBI Taxonomy" id="1184267"/>
    <lineage>
        <taxon>Bacteria</taxon>
        <taxon>Pseudomonadati</taxon>
        <taxon>Bdellovibrionota</taxon>
        <taxon>Bdellovibrionia</taxon>
        <taxon>Bdellovibrionales</taxon>
        <taxon>Pseudobdellovibrionaceae</taxon>
        <taxon>Pseudobdellovibrio</taxon>
    </lineage>
</organism>
<proteinExistence type="predicted"/>
<dbReference type="PANTHER" id="PTHR43357">
    <property type="entry name" value="INNER MEMBRANE ABC TRANSPORTER PERMEASE PROTEIN YDCV"/>
    <property type="match status" value="1"/>
</dbReference>
<dbReference type="SUPFAM" id="SSF161098">
    <property type="entry name" value="MetI-like"/>
    <property type="match status" value="2"/>
</dbReference>
<dbReference type="AlphaFoldDB" id="M4VQD7"/>
<evidence type="ECO:0000256" key="2">
    <source>
        <dbReference type="ARBA" id="ARBA00022448"/>
    </source>
</evidence>
<evidence type="ECO:0000256" key="8">
    <source>
        <dbReference type="SAM" id="Phobius"/>
    </source>
</evidence>
<dbReference type="PROSITE" id="PS50928">
    <property type="entry name" value="ABC_TM1"/>
    <property type="match status" value="2"/>
</dbReference>
<dbReference type="HOGENOM" id="CLU_021838_0_2_7"/>
<keyword evidence="6 8" id="KW-1133">Transmembrane helix</keyword>
<name>M4VQD7_9BACT</name>
<dbReference type="OrthoDB" id="5290262at2"/>
<dbReference type="GO" id="GO:0055085">
    <property type="term" value="P:transmembrane transport"/>
    <property type="evidence" value="ECO:0007669"/>
    <property type="project" value="InterPro"/>
</dbReference>
<feature type="transmembrane region" description="Helical" evidence="8">
    <location>
        <begin position="383"/>
        <end position="402"/>
    </location>
</feature>
<feature type="transmembrane region" description="Helical" evidence="8">
    <location>
        <begin position="355"/>
        <end position="377"/>
    </location>
</feature>
<feature type="transmembrane region" description="Helical" evidence="8">
    <location>
        <begin position="492"/>
        <end position="512"/>
    </location>
</feature>
<evidence type="ECO:0000256" key="3">
    <source>
        <dbReference type="ARBA" id="ARBA00022475"/>
    </source>
</evidence>
<gene>
    <name evidence="10" type="ORF">A11Q_1153</name>
</gene>
<dbReference type="InterPro" id="IPR035906">
    <property type="entry name" value="MetI-like_sf"/>
</dbReference>
<evidence type="ECO:0000256" key="4">
    <source>
        <dbReference type="ARBA" id="ARBA00022519"/>
    </source>
</evidence>
<keyword evidence="11" id="KW-1185">Reference proteome</keyword>
<evidence type="ECO:0000313" key="11">
    <source>
        <dbReference type="Proteomes" id="UP000012040"/>
    </source>
</evidence>
<accession>M4VQD7</accession>
<evidence type="ECO:0000256" key="7">
    <source>
        <dbReference type="ARBA" id="ARBA00023136"/>
    </source>
</evidence>
<dbReference type="KEGG" id="bex:A11Q_1153"/>
<dbReference type="InterPro" id="IPR000515">
    <property type="entry name" value="MetI-like"/>
</dbReference>
<feature type="transmembrane region" description="Helical" evidence="8">
    <location>
        <begin position="226"/>
        <end position="249"/>
    </location>
</feature>